<dbReference type="InterPro" id="IPR001034">
    <property type="entry name" value="DeoR_HTH"/>
</dbReference>
<protein>
    <recommendedName>
        <fullName evidence="1">Lactose phosphotransferase system repressor</fullName>
    </recommendedName>
</protein>
<evidence type="ECO:0000256" key="1">
    <source>
        <dbReference type="ARBA" id="ARBA00021390"/>
    </source>
</evidence>
<sequence length="253" mass="28096">MKVKQMSKRSEQILEIVNQHKKIEVNELANQLKVSKVTIRKDLTELENKGLLRRQHGYAIINSPDNLNFRLAQNYETKLRIAQAAAEQVAENATIMIESGSTCVLLADQLGQQGKHVTIITNSYFIAHYVEKYPAITIILLGGKYQPESEVVVGPLTKMTLANFHVGQLFIGTDGYDAQTGFYSNDLMRVEIVQAMAAQASSVTVLTDSSKFTAPNTVKQLSPDQVTQVITDKGLQKDQAASLRKQHIKLVLV</sequence>
<evidence type="ECO:0000256" key="5">
    <source>
        <dbReference type="ARBA" id="ARBA00023163"/>
    </source>
</evidence>
<comment type="function">
    <text evidence="6">Repressor of the lactose catabolism operon. Galactose-6-phosphate is the inducer.</text>
</comment>
<dbReference type="EMBL" id="JQAT01000005">
    <property type="protein sequence ID" value="KRN27965.1"/>
    <property type="molecule type" value="Genomic_DNA"/>
</dbReference>
<keyword evidence="4" id="KW-0238">DNA-binding</keyword>
<evidence type="ECO:0000256" key="4">
    <source>
        <dbReference type="ARBA" id="ARBA00023125"/>
    </source>
</evidence>
<dbReference type="GO" id="GO:0003700">
    <property type="term" value="F:DNA-binding transcription factor activity"/>
    <property type="evidence" value="ECO:0007669"/>
    <property type="project" value="InterPro"/>
</dbReference>
<dbReference type="InterPro" id="IPR018356">
    <property type="entry name" value="Tscrpt_reg_HTH_DeoR_CS"/>
</dbReference>
<dbReference type="PANTHER" id="PTHR30363">
    <property type="entry name" value="HTH-TYPE TRANSCRIPTIONAL REGULATOR SRLR-RELATED"/>
    <property type="match status" value="1"/>
</dbReference>
<gene>
    <name evidence="9" type="ORF">IV38_GL001806</name>
    <name evidence="10" type="ORF">IV40_GL001750</name>
</gene>
<feature type="coiled-coil region" evidence="7">
    <location>
        <begin position="29"/>
        <end position="92"/>
    </location>
</feature>
<dbReference type="InterPro" id="IPR037171">
    <property type="entry name" value="NagB/RpiA_transferase-like"/>
</dbReference>
<dbReference type="InterPro" id="IPR014036">
    <property type="entry name" value="DeoR-like_C"/>
</dbReference>
<dbReference type="EMBL" id="JQAZ01000006">
    <property type="protein sequence ID" value="KRN30564.1"/>
    <property type="molecule type" value="Genomic_DNA"/>
</dbReference>
<dbReference type="PATRIC" id="fig|81857.3.peg.1822"/>
<evidence type="ECO:0000313" key="10">
    <source>
        <dbReference type="EMBL" id="KRN30564.1"/>
    </source>
</evidence>
<evidence type="ECO:0000256" key="6">
    <source>
        <dbReference type="ARBA" id="ARBA00024937"/>
    </source>
</evidence>
<dbReference type="Pfam" id="PF00455">
    <property type="entry name" value="DeoRC"/>
    <property type="match status" value="1"/>
</dbReference>
<dbReference type="Gene3D" id="1.10.10.10">
    <property type="entry name" value="Winged helix-like DNA-binding domain superfamily/Winged helix DNA-binding domain"/>
    <property type="match status" value="1"/>
</dbReference>
<dbReference type="PROSITE" id="PS51000">
    <property type="entry name" value="HTH_DEOR_2"/>
    <property type="match status" value="1"/>
</dbReference>
<evidence type="ECO:0000313" key="11">
    <source>
        <dbReference type="Proteomes" id="UP000051645"/>
    </source>
</evidence>
<evidence type="ECO:0000256" key="3">
    <source>
        <dbReference type="ARBA" id="ARBA00023015"/>
    </source>
</evidence>
<comment type="caution">
    <text evidence="10">The sequence shown here is derived from an EMBL/GenBank/DDBJ whole genome shotgun (WGS) entry which is preliminary data.</text>
</comment>
<dbReference type="SUPFAM" id="SSF46785">
    <property type="entry name" value="Winged helix' DNA-binding domain"/>
    <property type="match status" value="1"/>
</dbReference>
<evidence type="ECO:0000313" key="9">
    <source>
        <dbReference type="EMBL" id="KRN27965.1"/>
    </source>
</evidence>
<dbReference type="Proteomes" id="UP000051751">
    <property type="component" value="Unassembled WGS sequence"/>
</dbReference>
<dbReference type="PRINTS" id="PR00037">
    <property type="entry name" value="HTHLACR"/>
</dbReference>
<dbReference type="PROSITE" id="PS00894">
    <property type="entry name" value="HTH_DEOR_1"/>
    <property type="match status" value="1"/>
</dbReference>
<proteinExistence type="predicted"/>
<dbReference type="Proteomes" id="UP000051645">
    <property type="component" value="Unassembled WGS sequence"/>
</dbReference>
<keyword evidence="2" id="KW-0678">Repressor</keyword>
<dbReference type="AlphaFoldDB" id="A0A0R2G0L3"/>
<keyword evidence="7" id="KW-0175">Coiled coil</keyword>
<feature type="domain" description="HTH deoR-type" evidence="8">
    <location>
        <begin position="6"/>
        <end position="61"/>
    </location>
</feature>
<evidence type="ECO:0000313" key="12">
    <source>
        <dbReference type="Proteomes" id="UP000051751"/>
    </source>
</evidence>
<dbReference type="GO" id="GO:0003677">
    <property type="term" value="F:DNA binding"/>
    <property type="evidence" value="ECO:0007669"/>
    <property type="project" value="UniProtKB-KW"/>
</dbReference>
<dbReference type="SUPFAM" id="SSF100950">
    <property type="entry name" value="NagB/RpiA/CoA transferase-like"/>
    <property type="match status" value="1"/>
</dbReference>
<keyword evidence="5" id="KW-0804">Transcription</keyword>
<keyword evidence="11" id="KW-1185">Reference proteome</keyword>
<dbReference type="InterPro" id="IPR050313">
    <property type="entry name" value="Carb_Metab_HTH_regulators"/>
</dbReference>
<reference evidence="11 12" key="1">
    <citation type="journal article" date="2015" name="Genome Announc.">
        <title>Expanding the biotechnology potential of lactobacilli through comparative genomics of 213 strains and associated genera.</title>
        <authorList>
            <person name="Sun Z."/>
            <person name="Harris H.M."/>
            <person name="McCann A."/>
            <person name="Guo C."/>
            <person name="Argimon S."/>
            <person name="Zhang W."/>
            <person name="Yang X."/>
            <person name="Jeffery I.B."/>
            <person name="Cooney J.C."/>
            <person name="Kagawa T.F."/>
            <person name="Liu W."/>
            <person name="Song Y."/>
            <person name="Salvetti E."/>
            <person name="Wrobel A."/>
            <person name="Rasinkangas P."/>
            <person name="Parkhill J."/>
            <person name="Rea M.C."/>
            <person name="O'Sullivan O."/>
            <person name="Ritari J."/>
            <person name="Douillard F.P."/>
            <person name="Paul Ross R."/>
            <person name="Yang R."/>
            <person name="Briner A.E."/>
            <person name="Felis G.E."/>
            <person name="de Vos W.M."/>
            <person name="Barrangou R."/>
            <person name="Klaenhammer T.R."/>
            <person name="Caufield P.W."/>
            <person name="Cui Y."/>
            <person name="Zhang H."/>
            <person name="O'Toole P.W."/>
        </authorList>
    </citation>
    <scope>NUCLEOTIDE SEQUENCE [LARGE SCALE GENOMIC DNA]</scope>
    <source>
        <strain evidence="9 12">ATCC BAA-66</strain>
        <strain evidence="10 11">DSM 13344</strain>
    </source>
</reference>
<dbReference type="InterPro" id="IPR036388">
    <property type="entry name" value="WH-like_DNA-bd_sf"/>
</dbReference>
<dbReference type="InterPro" id="IPR036390">
    <property type="entry name" value="WH_DNA-bd_sf"/>
</dbReference>
<evidence type="ECO:0000259" key="8">
    <source>
        <dbReference type="PROSITE" id="PS51000"/>
    </source>
</evidence>
<keyword evidence="3" id="KW-0805">Transcription regulation</keyword>
<dbReference type="Gene3D" id="3.40.50.1360">
    <property type="match status" value="1"/>
</dbReference>
<dbReference type="SMART" id="SM01134">
    <property type="entry name" value="DeoRC"/>
    <property type="match status" value="1"/>
</dbReference>
<dbReference type="SMART" id="SM00420">
    <property type="entry name" value="HTH_DEOR"/>
    <property type="match status" value="1"/>
</dbReference>
<dbReference type="STRING" id="81857.IV38_GL001806"/>
<accession>A0A0R2G0L3</accession>
<dbReference type="PANTHER" id="PTHR30363:SF4">
    <property type="entry name" value="GLYCEROL-3-PHOSPHATE REGULON REPRESSOR"/>
    <property type="match status" value="1"/>
</dbReference>
<name>A0A0R2G0L3_9LACO</name>
<organism evidence="10 11">
    <name type="scientific">Lactobacillus selangorensis</name>
    <dbReference type="NCBI Taxonomy" id="81857"/>
    <lineage>
        <taxon>Bacteria</taxon>
        <taxon>Bacillati</taxon>
        <taxon>Bacillota</taxon>
        <taxon>Bacilli</taxon>
        <taxon>Lactobacillales</taxon>
        <taxon>Lactobacillaceae</taxon>
        <taxon>Lactobacillus</taxon>
    </lineage>
</organism>
<evidence type="ECO:0000256" key="2">
    <source>
        <dbReference type="ARBA" id="ARBA00022491"/>
    </source>
</evidence>
<dbReference type="Pfam" id="PF08220">
    <property type="entry name" value="HTH_DeoR"/>
    <property type="match status" value="1"/>
</dbReference>
<evidence type="ECO:0000256" key="7">
    <source>
        <dbReference type="SAM" id="Coils"/>
    </source>
</evidence>